<comment type="caution">
    <text evidence="3">The sequence shown here is derived from an EMBL/GenBank/DDBJ whole genome shotgun (WGS) entry which is preliminary data.</text>
</comment>
<evidence type="ECO:0000313" key="4">
    <source>
        <dbReference type="Proteomes" id="UP000053413"/>
    </source>
</evidence>
<accession>A0A0X3WLN3</accession>
<evidence type="ECO:0000259" key="2">
    <source>
        <dbReference type="PROSITE" id="PS50943"/>
    </source>
</evidence>
<dbReference type="InterPro" id="IPR010982">
    <property type="entry name" value="Lambda_DNA-bd_dom_sf"/>
</dbReference>
<dbReference type="Proteomes" id="UP000053413">
    <property type="component" value="Unassembled WGS sequence"/>
</dbReference>
<dbReference type="SMART" id="SM00530">
    <property type="entry name" value="HTH_XRE"/>
    <property type="match status" value="1"/>
</dbReference>
<gene>
    <name evidence="3" type="ORF">ADL28_19900</name>
</gene>
<proteinExistence type="predicted"/>
<dbReference type="CDD" id="cd00093">
    <property type="entry name" value="HTH_XRE"/>
    <property type="match status" value="1"/>
</dbReference>
<feature type="domain" description="HTH cro/C1-type" evidence="2">
    <location>
        <begin position="29"/>
        <end position="62"/>
    </location>
</feature>
<dbReference type="InterPro" id="IPR001387">
    <property type="entry name" value="Cro/C1-type_HTH"/>
</dbReference>
<dbReference type="OrthoDB" id="4509586at2"/>
<reference evidence="4" key="1">
    <citation type="submission" date="2015-10" db="EMBL/GenBank/DDBJ databases">
        <authorList>
            <person name="Ju K.-S."/>
            <person name="Doroghazi J.R."/>
            <person name="Metcalf W.W."/>
        </authorList>
    </citation>
    <scope>NUCLEOTIDE SEQUENCE [LARGE SCALE GENOMIC DNA]</scope>
    <source>
        <strain evidence="4">NRRL F-8817</strain>
    </source>
</reference>
<dbReference type="AlphaFoldDB" id="A0A0X3WLN3"/>
<feature type="region of interest" description="Disordered" evidence="1">
    <location>
        <begin position="140"/>
        <end position="161"/>
    </location>
</feature>
<dbReference type="GO" id="GO:0003677">
    <property type="term" value="F:DNA binding"/>
    <property type="evidence" value="ECO:0007669"/>
    <property type="project" value="InterPro"/>
</dbReference>
<evidence type="ECO:0000256" key="1">
    <source>
        <dbReference type="SAM" id="MobiDB-lite"/>
    </source>
</evidence>
<dbReference type="Gene3D" id="1.10.260.40">
    <property type="entry name" value="lambda repressor-like DNA-binding domains"/>
    <property type="match status" value="1"/>
</dbReference>
<name>A0A0X3WLN3_STRVO</name>
<protein>
    <submittedName>
        <fullName evidence="3">Transcriptional regulator</fullName>
    </submittedName>
</protein>
<evidence type="ECO:0000313" key="3">
    <source>
        <dbReference type="EMBL" id="KUL57749.1"/>
    </source>
</evidence>
<dbReference type="Pfam" id="PF01381">
    <property type="entry name" value="HTH_3"/>
    <property type="match status" value="1"/>
</dbReference>
<sequence length="371" mass="41804">MTQSQPSSLTRGQGKANRTRRGIVSGYVLRLIREQLGLTQETLAERFRVSLDTIAGWESGRRPLTAVPAGQMLVHRHRLMHLGASPTLLLALERAMEADVLLASALDDEASTQDSPLGAWVMQRDLVEVLTWPITGEPPTPVRGLSYPPRQRRGPVPPAPELPAEDCKRFFAHLRRMAEEARSGGNFLLRRQALYLSGYDDRANNGDWLAQQQRSERPSDWLTSWLNERSVAAVAARQGDREHMQHFVSNTLNDDDASETANLNYWAYWIGETQRIELSDQFIASRQLDRWSGVRLLEHLARGLAPHHGYVDLNIHTLWALLVARPQLLRAGNAAITLRARLPVMLDSREISATARRELEGIRYAIRLAEA</sequence>
<organism evidence="3 4">
    <name type="scientific">Streptomyces violaceusniger</name>
    <dbReference type="NCBI Taxonomy" id="68280"/>
    <lineage>
        <taxon>Bacteria</taxon>
        <taxon>Bacillati</taxon>
        <taxon>Actinomycetota</taxon>
        <taxon>Actinomycetes</taxon>
        <taxon>Kitasatosporales</taxon>
        <taxon>Streptomycetaceae</taxon>
        <taxon>Streptomyces</taxon>
        <taxon>Streptomyces violaceusniger group</taxon>
    </lineage>
</organism>
<dbReference type="EMBL" id="LLZJ01000233">
    <property type="protein sequence ID" value="KUL57749.1"/>
    <property type="molecule type" value="Genomic_DNA"/>
</dbReference>
<dbReference type="RefSeq" id="WP_059145095.1">
    <property type="nucleotide sequence ID" value="NZ_LLZJ01000233.1"/>
</dbReference>
<dbReference type="PROSITE" id="PS50943">
    <property type="entry name" value="HTH_CROC1"/>
    <property type="match status" value="1"/>
</dbReference>
<dbReference type="SUPFAM" id="SSF47413">
    <property type="entry name" value="lambda repressor-like DNA-binding domains"/>
    <property type="match status" value="1"/>
</dbReference>